<organism evidence="2 3">
    <name type="scientific">Linum trigynum</name>
    <dbReference type="NCBI Taxonomy" id="586398"/>
    <lineage>
        <taxon>Eukaryota</taxon>
        <taxon>Viridiplantae</taxon>
        <taxon>Streptophyta</taxon>
        <taxon>Embryophyta</taxon>
        <taxon>Tracheophyta</taxon>
        <taxon>Spermatophyta</taxon>
        <taxon>Magnoliopsida</taxon>
        <taxon>eudicotyledons</taxon>
        <taxon>Gunneridae</taxon>
        <taxon>Pentapetalae</taxon>
        <taxon>rosids</taxon>
        <taxon>fabids</taxon>
        <taxon>Malpighiales</taxon>
        <taxon>Linaceae</taxon>
        <taxon>Linum</taxon>
    </lineage>
</organism>
<protein>
    <submittedName>
        <fullName evidence="2">Uncharacterized protein</fullName>
    </submittedName>
</protein>
<evidence type="ECO:0000256" key="1">
    <source>
        <dbReference type="SAM" id="MobiDB-lite"/>
    </source>
</evidence>
<gene>
    <name evidence="2" type="ORF">LTRI10_LOCUS49774</name>
</gene>
<evidence type="ECO:0000313" key="2">
    <source>
        <dbReference type="EMBL" id="CAL1410347.1"/>
    </source>
</evidence>
<feature type="region of interest" description="Disordered" evidence="1">
    <location>
        <begin position="1"/>
        <end position="116"/>
    </location>
</feature>
<dbReference type="AlphaFoldDB" id="A0AAV2GJJ3"/>
<evidence type="ECO:0000313" key="3">
    <source>
        <dbReference type="Proteomes" id="UP001497516"/>
    </source>
</evidence>
<keyword evidence="3" id="KW-1185">Reference proteome</keyword>
<name>A0AAV2GJJ3_9ROSI</name>
<feature type="compositionally biased region" description="Basic and acidic residues" evidence="1">
    <location>
        <begin position="19"/>
        <end position="31"/>
    </location>
</feature>
<dbReference type="Proteomes" id="UP001497516">
    <property type="component" value="Chromosome 9"/>
</dbReference>
<sequence length="116" mass="12206">MELGKHNANEKGNSATTGQHKEKEKMRKDLAEEVTVGKGILGPIPNVKPTPATGPNKESAQHWKPQMGDIANKGNTSSNGGPTLSTQKNWASPFGPPTSHVVTGPNATSIQIVDVT</sequence>
<accession>A0AAV2GJJ3</accession>
<feature type="compositionally biased region" description="Polar residues" evidence="1">
    <location>
        <begin position="73"/>
        <end position="90"/>
    </location>
</feature>
<proteinExistence type="predicted"/>
<dbReference type="EMBL" id="OZ034822">
    <property type="protein sequence ID" value="CAL1410347.1"/>
    <property type="molecule type" value="Genomic_DNA"/>
</dbReference>
<feature type="compositionally biased region" description="Polar residues" evidence="1">
    <location>
        <begin position="105"/>
        <end position="116"/>
    </location>
</feature>
<reference evidence="2 3" key="1">
    <citation type="submission" date="2024-04" db="EMBL/GenBank/DDBJ databases">
        <authorList>
            <person name="Fracassetti M."/>
        </authorList>
    </citation>
    <scope>NUCLEOTIDE SEQUENCE [LARGE SCALE GENOMIC DNA]</scope>
</reference>